<dbReference type="Proteomes" id="UP000054321">
    <property type="component" value="Unassembled WGS sequence"/>
</dbReference>
<reference evidence="2" key="2">
    <citation type="submission" date="2015-01" db="EMBL/GenBank/DDBJ databases">
        <title>Evolutionary Origins and Diversification of the Mycorrhizal Mutualists.</title>
        <authorList>
            <consortium name="DOE Joint Genome Institute"/>
            <consortium name="Mycorrhizal Genomics Consortium"/>
            <person name="Kohler A."/>
            <person name="Kuo A."/>
            <person name="Nagy L.G."/>
            <person name="Floudas D."/>
            <person name="Copeland A."/>
            <person name="Barry K.W."/>
            <person name="Cichocki N."/>
            <person name="Veneault-Fourrey C."/>
            <person name="LaButti K."/>
            <person name="Lindquist E.A."/>
            <person name="Lipzen A."/>
            <person name="Lundell T."/>
            <person name="Morin E."/>
            <person name="Murat C."/>
            <person name="Riley R."/>
            <person name="Ohm R."/>
            <person name="Sun H."/>
            <person name="Tunlid A."/>
            <person name="Henrissat B."/>
            <person name="Grigoriev I.V."/>
            <person name="Hibbett D.S."/>
            <person name="Martin F."/>
        </authorList>
    </citation>
    <scope>NUCLEOTIDE SEQUENCE [LARGE SCALE GENOMIC DNA]</scope>
    <source>
        <strain evidence="2">Zn</strain>
    </source>
</reference>
<reference evidence="1 2" key="1">
    <citation type="submission" date="2014-04" db="EMBL/GenBank/DDBJ databases">
        <authorList>
            <consortium name="DOE Joint Genome Institute"/>
            <person name="Kuo A."/>
            <person name="Martino E."/>
            <person name="Perotto S."/>
            <person name="Kohler A."/>
            <person name="Nagy L.G."/>
            <person name="Floudas D."/>
            <person name="Copeland A."/>
            <person name="Barry K.W."/>
            <person name="Cichocki N."/>
            <person name="Veneault-Fourrey C."/>
            <person name="LaButti K."/>
            <person name="Lindquist E.A."/>
            <person name="Lipzen A."/>
            <person name="Lundell T."/>
            <person name="Morin E."/>
            <person name="Murat C."/>
            <person name="Sun H."/>
            <person name="Tunlid A."/>
            <person name="Henrissat B."/>
            <person name="Grigoriev I.V."/>
            <person name="Hibbett D.S."/>
            <person name="Martin F."/>
            <person name="Nordberg H.P."/>
            <person name="Cantor M.N."/>
            <person name="Hua S.X."/>
        </authorList>
    </citation>
    <scope>NUCLEOTIDE SEQUENCE [LARGE SCALE GENOMIC DNA]</scope>
    <source>
        <strain evidence="1 2">Zn</strain>
    </source>
</reference>
<organism evidence="1 2">
    <name type="scientific">Oidiodendron maius (strain Zn)</name>
    <dbReference type="NCBI Taxonomy" id="913774"/>
    <lineage>
        <taxon>Eukaryota</taxon>
        <taxon>Fungi</taxon>
        <taxon>Dikarya</taxon>
        <taxon>Ascomycota</taxon>
        <taxon>Pezizomycotina</taxon>
        <taxon>Leotiomycetes</taxon>
        <taxon>Leotiomycetes incertae sedis</taxon>
        <taxon>Myxotrichaceae</taxon>
        <taxon>Oidiodendron</taxon>
    </lineage>
</organism>
<dbReference type="EMBL" id="KN832880">
    <property type="protein sequence ID" value="KIM98423.1"/>
    <property type="molecule type" value="Genomic_DNA"/>
</dbReference>
<evidence type="ECO:0000313" key="2">
    <source>
        <dbReference type="Proteomes" id="UP000054321"/>
    </source>
</evidence>
<evidence type="ECO:0000313" key="1">
    <source>
        <dbReference type="EMBL" id="KIM98423.1"/>
    </source>
</evidence>
<keyword evidence="2" id="KW-1185">Reference proteome</keyword>
<gene>
    <name evidence="1" type="ORF">OIDMADRAFT_20072</name>
</gene>
<name>A0A0C3CHG0_OIDMZ</name>
<accession>A0A0C3CHG0</accession>
<dbReference type="HOGENOM" id="CLU_2498429_0_0_1"/>
<dbReference type="InParanoid" id="A0A0C3CHG0"/>
<sequence>MINTSPPRTTAFIGKVGDQVQAPPVTAAVCDANPDDVEVVFAAPVAVGPVAVVVAFEVIKLANELLAAAASDDESAATAAEMLAEP</sequence>
<protein>
    <submittedName>
        <fullName evidence="1">Uncharacterized protein</fullName>
    </submittedName>
</protein>
<proteinExistence type="predicted"/>
<dbReference type="AlphaFoldDB" id="A0A0C3CHG0"/>